<protein>
    <recommendedName>
        <fullName evidence="3">Lipocalin-like domain-containing protein</fullName>
    </recommendedName>
</protein>
<evidence type="ECO:0000313" key="1">
    <source>
        <dbReference type="EMBL" id="MEL5995989.1"/>
    </source>
</evidence>
<dbReference type="RefSeq" id="WP_342300158.1">
    <property type="nucleotide sequence ID" value="NZ_JBCEVZ010000053.1"/>
</dbReference>
<evidence type="ECO:0008006" key="3">
    <source>
        <dbReference type="Google" id="ProtNLM"/>
    </source>
</evidence>
<dbReference type="Proteomes" id="UP001479606">
    <property type="component" value="Unassembled WGS sequence"/>
</dbReference>
<keyword evidence="2" id="KW-1185">Reference proteome</keyword>
<gene>
    <name evidence="1" type="ORF">AAFH49_17370</name>
</gene>
<organism evidence="1 2">
    <name type="scientific">Hymenobacter segetis</name>
    <dbReference type="NCBI Taxonomy" id="2025509"/>
    <lineage>
        <taxon>Bacteria</taxon>
        <taxon>Pseudomonadati</taxon>
        <taxon>Bacteroidota</taxon>
        <taxon>Cytophagia</taxon>
        <taxon>Cytophagales</taxon>
        <taxon>Hymenobacteraceae</taxon>
        <taxon>Hymenobacter</taxon>
    </lineage>
</organism>
<accession>A0ABU9M102</accession>
<proteinExistence type="predicted"/>
<comment type="caution">
    <text evidence="1">The sequence shown here is derived from an EMBL/GenBank/DDBJ whole genome shotgun (WGS) entry which is preliminary data.</text>
</comment>
<dbReference type="EMBL" id="JBCEVZ010000053">
    <property type="protein sequence ID" value="MEL5995989.1"/>
    <property type="molecule type" value="Genomic_DNA"/>
</dbReference>
<reference evidence="1 2" key="1">
    <citation type="journal article" date="2018" name="Arch. Microbiol.">
        <title>Hymenobacter segetis sp. nov., isolated from soil.</title>
        <authorList>
            <person name="Ten L.N."/>
            <person name="Lim S.J."/>
            <person name="Kim B.O."/>
            <person name="Kang I.K."/>
            <person name="Jung H.Y."/>
        </authorList>
    </citation>
    <scope>NUCLEOTIDE SEQUENCE [LARGE SCALE GENOMIC DNA]</scope>
    <source>
        <strain evidence="1 2">S7-3-11</strain>
    </source>
</reference>
<sequence>MIEVQTAPSGTTVTNDVRPYNATLPCAQDDYTHFNTDRTVVVNQGPVKCSPSGAQTSSGKWEFASNETEMLFDPGTPPDIHYRIQELTATTLSYVETSVSVSGTQFVRTTTYTAL</sequence>
<name>A0ABU9M102_9BACT</name>
<evidence type="ECO:0000313" key="2">
    <source>
        <dbReference type="Proteomes" id="UP001479606"/>
    </source>
</evidence>